<keyword evidence="3 6" id="KW-1133">Transmembrane helix</keyword>
<dbReference type="PANTHER" id="PTHR42829">
    <property type="entry name" value="NADH-UBIQUINONE OXIDOREDUCTASE CHAIN 5"/>
    <property type="match status" value="1"/>
</dbReference>
<dbReference type="GO" id="GO:0012505">
    <property type="term" value="C:endomembrane system"/>
    <property type="evidence" value="ECO:0007669"/>
    <property type="project" value="UniProtKB-SubCell"/>
</dbReference>
<dbReference type="GO" id="GO:0016020">
    <property type="term" value="C:membrane"/>
    <property type="evidence" value="ECO:0007669"/>
    <property type="project" value="UniProtKB-SubCell"/>
</dbReference>
<name>A0A6L9W8T1_9ACTN</name>
<evidence type="ECO:0000256" key="5">
    <source>
        <dbReference type="RuleBase" id="RU000320"/>
    </source>
</evidence>
<dbReference type="PANTHER" id="PTHR42829:SF2">
    <property type="entry name" value="NADH-UBIQUINONE OXIDOREDUCTASE CHAIN 5"/>
    <property type="match status" value="1"/>
</dbReference>
<comment type="caution">
    <text evidence="8">The sequence shown here is derived from an EMBL/GenBank/DDBJ whole genome shotgun (WGS) entry which is preliminary data.</text>
</comment>
<dbReference type="PRINTS" id="PR01434">
    <property type="entry name" value="NADHDHGNASE5"/>
</dbReference>
<evidence type="ECO:0000256" key="6">
    <source>
        <dbReference type="SAM" id="Phobius"/>
    </source>
</evidence>
<dbReference type="GO" id="GO:0015990">
    <property type="term" value="P:electron transport coupled proton transport"/>
    <property type="evidence" value="ECO:0007669"/>
    <property type="project" value="TreeGrafter"/>
</dbReference>
<dbReference type="InterPro" id="IPR003945">
    <property type="entry name" value="NU5C-like"/>
</dbReference>
<feature type="transmembrane region" description="Helical" evidence="6">
    <location>
        <begin position="358"/>
        <end position="379"/>
    </location>
</feature>
<feature type="transmembrane region" description="Helical" evidence="6">
    <location>
        <begin position="107"/>
        <end position="134"/>
    </location>
</feature>
<feature type="transmembrane region" description="Helical" evidence="6">
    <location>
        <begin position="391"/>
        <end position="416"/>
    </location>
</feature>
<evidence type="ECO:0000256" key="4">
    <source>
        <dbReference type="ARBA" id="ARBA00023136"/>
    </source>
</evidence>
<feature type="transmembrane region" description="Helical" evidence="6">
    <location>
        <begin position="482"/>
        <end position="502"/>
    </location>
</feature>
<dbReference type="InterPro" id="IPR001750">
    <property type="entry name" value="ND/Mrp_TM"/>
</dbReference>
<feature type="transmembrane region" description="Helical" evidence="6">
    <location>
        <begin position="32"/>
        <end position="49"/>
    </location>
</feature>
<dbReference type="Pfam" id="PF00361">
    <property type="entry name" value="Proton_antipo_M"/>
    <property type="match status" value="1"/>
</dbReference>
<evidence type="ECO:0000256" key="2">
    <source>
        <dbReference type="ARBA" id="ARBA00022692"/>
    </source>
</evidence>
<reference evidence="8 9" key="1">
    <citation type="submission" date="2019-12" db="EMBL/GenBank/DDBJ databases">
        <title>the WGS of Blastococcus saxobsidens 67B17.</title>
        <authorList>
            <person name="Jiang Z."/>
        </authorList>
    </citation>
    <scope>NUCLEOTIDE SEQUENCE [LARGE SCALE GENOMIC DNA]</scope>
    <source>
        <strain evidence="8 9">67B17</strain>
    </source>
</reference>
<feature type="transmembrane region" description="Helical" evidence="6">
    <location>
        <begin position="626"/>
        <end position="644"/>
    </location>
</feature>
<dbReference type="RefSeq" id="WP_163208264.1">
    <property type="nucleotide sequence ID" value="NZ_JAAGWG010000050.1"/>
</dbReference>
<protein>
    <submittedName>
        <fullName evidence="8">NADH-quinone oxidoreductase subunit L</fullName>
    </submittedName>
</protein>
<feature type="transmembrane region" description="Helical" evidence="6">
    <location>
        <begin position="263"/>
        <end position="284"/>
    </location>
</feature>
<keyword evidence="4 6" id="KW-0472">Membrane</keyword>
<dbReference type="GO" id="GO:0008137">
    <property type="term" value="F:NADH dehydrogenase (ubiquinone) activity"/>
    <property type="evidence" value="ECO:0007669"/>
    <property type="project" value="InterPro"/>
</dbReference>
<evidence type="ECO:0000313" key="9">
    <source>
        <dbReference type="Proteomes" id="UP000479241"/>
    </source>
</evidence>
<feature type="transmembrane region" description="Helical" evidence="6">
    <location>
        <begin position="235"/>
        <end position="251"/>
    </location>
</feature>
<feature type="transmembrane region" description="Helical" evidence="6">
    <location>
        <begin position="437"/>
        <end position="462"/>
    </location>
</feature>
<feature type="domain" description="NADH:quinone oxidoreductase/Mrp antiporter transmembrane" evidence="7">
    <location>
        <begin position="126"/>
        <end position="392"/>
    </location>
</feature>
<feature type="transmembrane region" description="Helical" evidence="6">
    <location>
        <begin position="319"/>
        <end position="337"/>
    </location>
</feature>
<dbReference type="GO" id="GO:0003954">
    <property type="term" value="F:NADH dehydrogenase activity"/>
    <property type="evidence" value="ECO:0007669"/>
    <property type="project" value="TreeGrafter"/>
</dbReference>
<gene>
    <name evidence="8" type="ORF">GCU60_19505</name>
</gene>
<dbReference type="Gene3D" id="1.20.5.2700">
    <property type="match status" value="1"/>
</dbReference>
<comment type="subcellular location">
    <subcellularLocation>
        <location evidence="1">Endomembrane system</location>
        <topology evidence="1">Multi-pass membrane protein</topology>
    </subcellularLocation>
    <subcellularLocation>
        <location evidence="5">Membrane</location>
        <topology evidence="5">Multi-pass membrane protein</topology>
    </subcellularLocation>
</comment>
<keyword evidence="2 5" id="KW-0812">Transmembrane</keyword>
<evidence type="ECO:0000313" key="8">
    <source>
        <dbReference type="EMBL" id="NEK87930.1"/>
    </source>
</evidence>
<evidence type="ECO:0000259" key="7">
    <source>
        <dbReference type="Pfam" id="PF00361"/>
    </source>
</evidence>
<dbReference type="EMBL" id="JAAGWG010000050">
    <property type="protein sequence ID" value="NEK87930.1"/>
    <property type="molecule type" value="Genomic_DNA"/>
</dbReference>
<evidence type="ECO:0000256" key="3">
    <source>
        <dbReference type="ARBA" id="ARBA00022989"/>
    </source>
</evidence>
<feature type="transmembrane region" description="Helical" evidence="6">
    <location>
        <begin position="201"/>
        <end position="223"/>
    </location>
</feature>
<dbReference type="AlphaFoldDB" id="A0A6L9W8T1"/>
<feature type="transmembrane region" description="Helical" evidence="6">
    <location>
        <begin position="291"/>
        <end position="313"/>
    </location>
</feature>
<feature type="transmembrane region" description="Helical" evidence="6">
    <location>
        <begin position="170"/>
        <end position="189"/>
    </location>
</feature>
<organism evidence="8 9">
    <name type="scientific">Blastococcus saxobsidens</name>
    <dbReference type="NCBI Taxonomy" id="138336"/>
    <lineage>
        <taxon>Bacteria</taxon>
        <taxon>Bacillati</taxon>
        <taxon>Actinomycetota</taxon>
        <taxon>Actinomycetes</taxon>
        <taxon>Geodermatophilales</taxon>
        <taxon>Geodermatophilaceae</taxon>
        <taxon>Blastococcus</taxon>
    </lineage>
</organism>
<dbReference type="Proteomes" id="UP000479241">
    <property type="component" value="Unassembled WGS sequence"/>
</dbReference>
<proteinExistence type="predicted"/>
<dbReference type="GO" id="GO:0042773">
    <property type="term" value="P:ATP synthesis coupled electron transport"/>
    <property type="evidence" value="ECO:0007669"/>
    <property type="project" value="InterPro"/>
</dbReference>
<evidence type="ECO:0000256" key="1">
    <source>
        <dbReference type="ARBA" id="ARBA00004127"/>
    </source>
</evidence>
<sequence length="645" mass="64226">MSAVLGALVLLPALSGAALLVAGRGADRVAGPLAVAVTAVGGVVAALVAGTRPRLSVPFLGVVEGGDLRLVVDGLSAVLIVLVAGIALLVTLFAVADLPGNTARARFFGYLLLFVAAMLATVTAATLPTLLLAWEVMGATSYALIGYHWEEPGKLVAGTRAFVTTRAGDLGLYVAAGAALAATGSLVLADLDSADGGWADLAAAGVLVAALGKSAQLPFSAWLSAAMQGPSPVSALLHSATMVAAGGYLLIRMQPLLAATGWAATAAAWAGALTALVLGAVAVAQTDLKQLLAASTAAQIGFVFLAAGVGATAGGTAHLVAHAAVKAGLFVVAGAWLTALGTKQLAGLRGAARRYPGFGAAATVAALALAGVPPLSLWATKDEVLAGVDGTALHIVGLAAAVVSAIYAGRILAVVLARPAGDEAFDEEEPGTRRIPALTTVVAGVLAVFAAGLGVLALPAVAEQLKAVLDVEGEPSPGLGELLLSGALALVALGLTVAVLRARPALTQRLDRSPLASWAGLRRLLSPRPAMAVARTLAVIDDMLIDRTVMGVAVGAGRIAGMAARADENVLDGAVSGVAAATRRTAAGSARIDTGVVDGLVRAMARAFRRAGSAARCPQTGLLHQYYAQAVVGLGFLLVLLLVVR</sequence>
<feature type="transmembrane region" description="Helical" evidence="6">
    <location>
        <begin position="70"/>
        <end position="95"/>
    </location>
</feature>
<accession>A0A6L9W8T1</accession>